<name>A0A1Y1ZQ81_9PLEO</name>
<accession>A0A1Y1ZQ81</accession>
<dbReference type="AlphaFoldDB" id="A0A1Y1ZQ81"/>
<protein>
    <submittedName>
        <fullName evidence="1">Uncharacterized protein</fullName>
    </submittedName>
</protein>
<sequence>MSKLVTKPALSSCGDPRCSGLGMHEPGRRALWTMELSPVWATATHTPSSPLLASLPGLAARPVLPIGHERPFASEIYPIIEVHSPIQGLGHRASLTTLLSPMSWTHGTIWRYRRKPRPQTDPVIHFLPSSLSLGGAAGHAVARAGKLAFTETHHSRPGFLPPYPTEGTYWIACNEHSPPLRPSDGPTGRVNLTSGAGAMDPNVMLNNSQQALSVSALHSHRTIVSTLQVSSHSIMQDEHCNGNRF</sequence>
<dbReference type="EMBL" id="MCFA01000055">
    <property type="protein sequence ID" value="ORY11965.1"/>
    <property type="molecule type" value="Genomic_DNA"/>
</dbReference>
<keyword evidence="2" id="KW-1185">Reference proteome</keyword>
<evidence type="ECO:0000313" key="1">
    <source>
        <dbReference type="EMBL" id="ORY11965.1"/>
    </source>
</evidence>
<comment type="caution">
    <text evidence="1">The sequence shown here is derived from an EMBL/GenBank/DDBJ whole genome shotgun (WGS) entry which is preliminary data.</text>
</comment>
<gene>
    <name evidence="1" type="ORF">BCR34DRAFT_309658</name>
</gene>
<evidence type="ECO:0000313" key="2">
    <source>
        <dbReference type="Proteomes" id="UP000193144"/>
    </source>
</evidence>
<organism evidence="1 2">
    <name type="scientific">Clohesyomyces aquaticus</name>
    <dbReference type="NCBI Taxonomy" id="1231657"/>
    <lineage>
        <taxon>Eukaryota</taxon>
        <taxon>Fungi</taxon>
        <taxon>Dikarya</taxon>
        <taxon>Ascomycota</taxon>
        <taxon>Pezizomycotina</taxon>
        <taxon>Dothideomycetes</taxon>
        <taxon>Pleosporomycetidae</taxon>
        <taxon>Pleosporales</taxon>
        <taxon>Lindgomycetaceae</taxon>
        <taxon>Clohesyomyces</taxon>
    </lineage>
</organism>
<reference evidence="1 2" key="1">
    <citation type="submission" date="2016-07" db="EMBL/GenBank/DDBJ databases">
        <title>Pervasive Adenine N6-methylation of Active Genes in Fungi.</title>
        <authorList>
            <consortium name="DOE Joint Genome Institute"/>
            <person name="Mondo S.J."/>
            <person name="Dannebaum R.O."/>
            <person name="Kuo R.C."/>
            <person name="Labutti K."/>
            <person name="Haridas S."/>
            <person name="Kuo A."/>
            <person name="Salamov A."/>
            <person name="Ahrendt S.R."/>
            <person name="Lipzen A."/>
            <person name="Sullivan W."/>
            <person name="Andreopoulos W.B."/>
            <person name="Clum A."/>
            <person name="Lindquist E."/>
            <person name="Daum C."/>
            <person name="Ramamoorthy G.K."/>
            <person name="Gryganskyi A."/>
            <person name="Culley D."/>
            <person name="Magnuson J.K."/>
            <person name="James T.Y."/>
            <person name="O'Malley M.A."/>
            <person name="Stajich J.E."/>
            <person name="Spatafora J.W."/>
            <person name="Visel A."/>
            <person name="Grigoriev I.V."/>
        </authorList>
    </citation>
    <scope>NUCLEOTIDE SEQUENCE [LARGE SCALE GENOMIC DNA]</scope>
    <source>
        <strain evidence="1 2">CBS 115471</strain>
    </source>
</reference>
<proteinExistence type="predicted"/>
<dbReference type="Proteomes" id="UP000193144">
    <property type="component" value="Unassembled WGS sequence"/>
</dbReference>